<feature type="domain" description="C2H2-type" evidence="13">
    <location>
        <begin position="468"/>
        <end position="495"/>
    </location>
</feature>
<feature type="domain" description="C2H2-type" evidence="13">
    <location>
        <begin position="356"/>
        <end position="383"/>
    </location>
</feature>
<reference evidence="14" key="1">
    <citation type="submission" date="2025-08" db="UniProtKB">
        <authorList>
            <consortium name="Ensembl"/>
        </authorList>
    </citation>
    <scope>IDENTIFICATION</scope>
</reference>
<dbReference type="FunFam" id="3.30.160.60:FF:000135">
    <property type="entry name" value="Zinc finger protein 358"/>
    <property type="match status" value="2"/>
</dbReference>
<dbReference type="PROSITE" id="PS50157">
    <property type="entry name" value="ZINC_FINGER_C2H2_2"/>
    <property type="match status" value="10"/>
</dbReference>
<dbReference type="Gene3D" id="3.30.160.60">
    <property type="entry name" value="Classic Zinc Finger"/>
    <property type="match status" value="10"/>
</dbReference>
<dbReference type="GeneTree" id="ENSGT01150000286944"/>
<keyword evidence="9" id="KW-0804">Transcription</keyword>
<dbReference type="FunFam" id="3.30.160.60:FF:000040">
    <property type="entry name" value="RB associated KRAB zinc finger"/>
    <property type="match status" value="1"/>
</dbReference>
<evidence type="ECO:0000256" key="4">
    <source>
        <dbReference type="ARBA" id="ARBA00022737"/>
    </source>
</evidence>
<dbReference type="FunFam" id="3.30.160.60:FF:002716">
    <property type="entry name" value="Zinc finger protein 212"/>
    <property type="match status" value="1"/>
</dbReference>
<keyword evidence="7" id="KW-0805">Transcription regulation</keyword>
<evidence type="ECO:0000256" key="10">
    <source>
        <dbReference type="ARBA" id="ARBA00023242"/>
    </source>
</evidence>
<feature type="domain" description="C2H2-type" evidence="13">
    <location>
        <begin position="328"/>
        <end position="355"/>
    </location>
</feature>
<feature type="region of interest" description="Disordered" evidence="12">
    <location>
        <begin position="116"/>
        <end position="155"/>
    </location>
</feature>
<dbReference type="PANTHER" id="PTHR14196:SF12">
    <property type="entry name" value="ZINC FINGER PROTEIN 208-LIKE"/>
    <property type="match status" value="1"/>
</dbReference>
<accession>A0A663FBI0</accession>
<feature type="domain" description="C2H2-type" evidence="13">
    <location>
        <begin position="412"/>
        <end position="439"/>
    </location>
</feature>
<protein>
    <recommendedName>
        <fullName evidence="13">C2H2-type domain-containing protein</fullName>
    </recommendedName>
</protein>
<dbReference type="PANTHER" id="PTHR14196">
    <property type="entry name" value="ODD-SKIPPED - RELATED"/>
    <property type="match status" value="1"/>
</dbReference>
<sequence length="551" mass="61790">MLKHRTRSHTHAALRILFYMRHTAVLSIFTTISSRHHHLLHWDSRVENKQALCVAVRPCLPHPHARIAAHLPGWHQKPQSPLNEFTVPQSHKPVTLHRPTLLCAGRLLHPYAPFHIQTHQPSPHHPSLHYVQQSGQDQEEKETKQGGKQKNLPQMGMCSSTCSVLAWVCSTPSTKSRNRRLLETTPPTPLQQLCTSHQPPDQGTEGSQPHMDPGARSSEAGASWGDTAAADSQEESPERGSTSPSRAGAASPGQETEQKRGGSAGEAQSQTNTCEACGKSFSLRSNLLTHRRSHLGERPYACPDCGRCFGQSSHLLTHQRLHTGERPYRCRDCGRSFNVNSDLVKHRRTHTGERPYSCPECGRRFGSSSNLTRHQRLHTGERPYRCPDCGESFRDCSALTIHRRAHTGERPYPCPACGKAFADSSLLAKHQRTHRAEKSFTCPDCGKSFSTSSYLLRHRRTHLPEKPYRCGECGRGYSQFAHLTTHQRVHTGERPYVCPECRKSFTTSSALTKHKRVHTGERPYVCPDCGKSFTQSSNVITHWRLQHGTSL</sequence>
<evidence type="ECO:0000313" key="14">
    <source>
        <dbReference type="Ensembl" id="ENSACCP00020021899.1"/>
    </source>
</evidence>
<feature type="domain" description="C2H2-type" evidence="13">
    <location>
        <begin position="384"/>
        <end position="411"/>
    </location>
</feature>
<keyword evidence="6" id="KW-0862">Zinc</keyword>
<dbReference type="AlphaFoldDB" id="A0A663FBI0"/>
<dbReference type="InterPro" id="IPR013087">
    <property type="entry name" value="Znf_C2H2_type"/>
</dbReference>
<dbReference type="FunFam" id="3.30.160.60:FF:002343">
    <property type="entry name" value="Zinc finger protein 33A"/>
    <property type="match status" value="2"/>
</dbReference>
<evidence type="ECO:0000256" key="9">
    <source>
        <dbReference type="ARBA" id="ARBA00023163"/>
    </source>
</evidence>
<keyword evidence="5 11" id="KW-0863">Zinc-finger</keyword>
<dbReference type="Pfam" id="PF00096">
    <property type="entry name" value="zf-C2H2"/>
    <property type="match status" value="10"/>
</dbReference>
<comment type="similarity">
    <text evidence="2">Belongs to the krueppel C2H2-type zinc-finger protein family.</text>
</comment>
<feature type="domain" description="C2H2-type" evidence="13">
    <location>
        <begin position="524"/>
        <end position="547"/>
    </location>
</feature>
<evidence type="ECO:0000313" key="15">
    <source>
        <dbReference type="Proteomes" id="UP000472275"/>
    </source>
</evidence>
<dbReference type="InterPro" id="IPR050717">
    <property type="entry name" value="C2H2-ZF_Transcription_Reg"/>
</dbReference>
<reference evidence="14" key="2">
    <citation type="submission" date="2025-09" db="UniProtKB">
        <authorList>
            <consortium name="Ensembl"/>
        </authorList>
    </citation>
    <scope>IDENTIFICATION</scope>
</reference>
<organism evidence="14 15">
    <name type="scientific">Aquila chrysaetos chrysaetos</name>
    <dbReference type="NCBI Taxonomy" id="223781"/>
    <lineage>
        <taxon>Eukaryota</taxon>
        <taxon>Metazoa</taxon>
        <taxon>Chordata</taxon>
        <taxon>Craniata</taxon>
        <taxon>Vertebrata</taxon>
        <taxon>Euteleostomi</taxon>
        <taxon>Archelosauria</taxon>
        <taxon>Archosauria</taxon>
        <taxon>Dinosauria</taxon>
        <taxon>Saurischia</taxon>
        <taxon>Theropoda</taxon>
        <taxon>Coelurosauria</taxon>
        <taxon>Aves</taxon>
        <taxon>Neognathae</taxon>
        <taxon>Neoaves</taxon>
        <taxon>Telluraves</taxon>
        <taxon>Accipitrimorphae</taxon>
        <taxon>Accipitriformes</taxon>
        <taxon>Accipitridae</taxon>
        <taxon>Accipitrinae</taxon>
        <taxon>Aquila</taxon>
    </lineage>
</organism>
<evidence type="ECO:0000256" key="3">
    <source>
        <dbReference type="ARBA" id="ARBA00022723"/>
    </source>
</evidence>
<proteinExistence type="inferred from homology"/>
<keyword evidence="15" id="KW-1185">Reference proteome</keyword>
<dbReference type="FunFam" id="3.30.160.60:FF:001228">
    <property type="entry name" value="Zinc finger protein 236"/>
    <property type="match status" value="1"/>
</dbReference>
<feature type="domain" description="C2H2-type" evidence="13">
    <location>
        <begin position="300"/>
        <end position="327"/>
    </location>
</feature>
<evidence type="ECO:0000256" key="6">
    <source>
        <dbReference type="ARBA" id="ARBA00022833"/>
    </source>
</evidence>
<keyword evidence="4" id="KW-0677">Repeat</keyword>
<evidence type="ECO:0000256" key="7">
    <source>
        <dbReference type="ARBA" id="ARBA00023015"/>
    </source>
</evidence>
<dbReference type="GO" id="GO:0005634">
    <property type="term" value="C:nucleus"/>
    <property type="evidence" value="ECO:0007669"/>
    <property type="project" value="UniProtKB-SubCell"/>
</dbReference>
<feature type="region of interest" description="Disordered" evidence="12">
    <location>
        <begin position="173"/>
        <end position="271"/>
    </location>
</feature>
<dbReference type="GO" id="GO:0000981">
    <property type="term" value="F:DNA-binding transcription factor activity, RNA polymerase II-specific"/>
    <property type="evidence" value="ECO:0007669"/>
    <property type="project" value="TreeGrafter"/>
</dbReference>
<dbReference type="Proteomes" id="UP000472275">
    <property type="component" value="Unassembled WGS sequence"/>
</dbReference>
<comment type="subcellular location">
    <subcellularLocation>
        <location evidence="1">Nucleus</location>
    </subcellularLocation>
</comment>
<evidence type="ECO:0000256" key="11">
    <source>
        <dbReference type="PROSITE-ProRule" id="PRU00042"/>
    </source>
</evidence>
<keyword evidence="3" id="KW-0479">Metal-binding</keyword>
<feature type="domain" description="C2H2-type" evidence="13">
    <location>
        <begin position="496"/>
        <end position="523"/>
    </location>
</feature>
<feature type="compositionally biased region" description="Polar residues" evidence="12">
    <location>
        <begin position="191"/>
        <end position="207"/>
    </location>
</feature>
<evidence type="ECO:0000256" key="1">
    <source>
        <dbReference type="ARBA" id="ARBA00004123"/>
    </source>
</evidence>
<evidence type="ECO:0000256" key="12">
    <source>
        <dbReference type="SAM" id="MobiDB-lite"/>
    </source>
</evidence>
<dbReference type="InParanoid" id="A0A663FBI0"/>
<keyword evidence="10" id="KW-0539">Nucleus</keyword>
<feature type="domain" description="C2H2-type" evidence="13">
    <location>
        <begin position="440"/>
        <end position="467"/>
    </location>
</feature>
<dbReference type="GO" id="GO:0008270">
    <property type="term" value="F:zinc ion binding"/>
    <property type="evidence" value="ECO:0007669"/>
    <property type="project" value="UniProtKB-KW"/>
</dbReference>
<keyword evidence="8" id="KW-0238">DNA-binding</keyword>
<dbReference type="InterPro" id="IPR036236">
    <property type="entry name" value="Znf_C2H2_sf"/>
</dbReference>
<dbReference type="PROSITE" id="PS00028">
    <property type="entry name" value="ZINC_FINGER_C2H2_1"/>
    <property type="match status" value="10"/>
</dbReference>
<dbReference type="Ensembl" id="ENSACCT00020022869.1">
    <property type="protein sequence ID" value="ENSACCP00020021899.1"/>
    <property type="gene ID" value="ENSACCG00020015063.1"/>
</dbReference>
<dbReference type="SUPFAM" id="SSF57667">
    <property type="entry name" value="beta-beta-alpha zinc fingers"/>
    <property type="match status" value="6"/>
</dbReference>
<evidence type="ECO:0000256" key="8">
    <source>
        <dbReference type="ARBA" id="ARBA00023125"/>
    </source>
</evidence>
<dbReference type="SMART" id="SM00355">
    <property type="entry name" value="ZnF_C2H2"/>
    <property type="match status" value="10"/>
</dbReference>
<dbReference type="FunFam" id="3.30.160.60:FF:000495">
    <property type="entry name" value="zinc finger protein 668"/>
    <property type="match status" value="2"/>
</dbReference>
<dbReference type="FunFam" id="3.30.160.60:FF:000056">
    <property type="entry name" value="Zinc finger and SCAN domain-containing 20"/>
    <property type="match status" value="1"/>
</dbReference>
<name>A0A663FBI0_AQUCH</name>
<evidence type="ECO:0000256" key="2">
    <source>
        <dbReference type="ARBA" id="ARBA00006991"/>
    </source>
</evidence>
<dbReference type="GO" id="GO:0000977">
    <property type="term" value="F:RNA polymerase II transcription regulatory region sequence-specific DNA binding"/>
    <property type="evidence" value="ECO:0007669"/>
    <property type="project" value="TreeGrafter"/>
</dbReference>
<feature type="domain" description="C2H2-type" evidence="13">
    <location>
        <begin position="272"/>
        <end position="299"/>
    </location>
</feature>
<evidence type="ECO:0000256" key="5">
    <source>
        <dbReference type="ARBA" id="ARBA00022771"/>
    </source>
</evidence>
<evidence type="ECO:0000259" key="13">
    <source>
        <dbReference type="PROSITE" id="PS50157"/>
    </source>
</evidence>